<dbReference type="GO" id="GO:0016020">
    <property type="term" value="C:membrane"/>
    <property type="evidence" value="ECO:0007669"/>
    <property type="project" value="TreeGrafter"/>
</dbReference>
<evidence type="ECO:0000313" key="4">
    <source>
        <dbReference type="Proteomes" id="UP000269692"/>
    </source>
</evidence>
<dbReference type="Gene3D" id="3.40.50.1820">
    <property type="entry name" value="alpha/beta hydrolase"/>
    <property type="match status" value="1"/>
</dbReference>
<gene>
    <name evidence="3" type="ORF">D9R14_13130</name>
</gene>
<evidence type="ECO:0000256" key="1">
    <source>
        <dbReference type="ARBA" id="ARBA00022801"/>
    </source>
</evidence>
<comment type="caution">
    <text evidence="3">The sequence shown here is derived from an EMBL/GenBank/DDBJ whole genome shotgun (WGS) entry which is preliminary data.</text>
</comment>
<dbReference type="PANTHER" id="PTHR43798">
    <property type="entry name" value="MONOACYLGLYCEROL LIPASE"/>
    <property type="match status" value="1"/>
</dbReference>
<protein>
    <submittedName>
        <fullName evidence="3">Alpha/beta fold hydrolase</fullName>
    </submittedName>
</protein>
<evidence type="ECO:0000259" key="2">
    <source>
        <dbReference type="Pfam" id="PF00561"/>
    </source>
</evidence>
<reference evidence="3 4" key="1">
    <citation type="submission" date="2018-10" db="EMBL/GenBank/DDBJ databases">
        <title>Xanthobacter tagetidis genome sequencing and assembly.</title>
        <authorList>
            <person name="Maclea K.S."/>
            <person name="Goen A.E."/>
            <person name="Fatima S.A."/>
        </authorList>
    </citation>
    <scope>NUCLEOTIDE SEQUENCE [LARGE SCALE GENOMIC DNA]</scope>
    <source>
        <strain evidence="3 4">ATCC 700314</strain>
    </source>
</reference>
<dbReference type="InterPro" id="IPR000073">
    <property type="entry name" value="AB_hydrolase_1"/>
</dbReference>
<dbReference type="InterPro" id="IPR029058">
    <property type="entry name" value="AB_hydrolase_fold"/>
</dbReference>
<dbReference type="EMBL" id="RCTF01000010">
    <property type="protein sequence ID" value="RLP77607.1"/>
    <property type="molecule type" value="Genomic_DNA"/>
</dbReference>
<dbReference type="PANTHER" id="PTHR43798:SF31">
    <property type="entry name" value="AB HYDROLASE SUPERFAMILY PROTEIN YCLE"/>
    <property type="match status" value="1"/>
</dbReference>
<proteinExistence type="predicted"/>
<keyword evidence="1 3" id="KW-0378">Hydrolase</keyword>
<dbReference type="AlphaFoldDB" id="A0A3L7ABL0"/>
<dbReference type="Proteomes" id="UP000269692">
    <property type="component" value="Unassembled WGS sequence"/>
</dbReference>
<dbReference type="SUPFAM" id="SSF53474">
    <property type="entry name" value="alpha/beta-Hydrolases"/>
    <property type="match status" value="1"/>
</dbReference>
<keyword evidence="4" id="KW-1185">Reference proteome</keyword>
<name>A0A3L7ABL0_9HYPH</name>
<dbReference type="PRINTS" id="PR00111">
    <property type="entry name" value="ABHYDROLASE"/>
</dbReference>
<dbReference type="RefSeq" id="WP_121623786.1">
    <property type="nucleotide sequence ID" value="NZ_JACIIW010000001.1"/>
</dbReference>
<sequence>MLLEFLEANGERIAFRRAGAGPAVLLIHSLGTHGGLWAGTLTALADRFSLVAMDCRGHGGSTNRTGFSVEAVAQDARALMEHLGYERFHVAGISMGGLMAVRLAASAPDRVASLVLAGAYAGVGAAGPPRLAATRALLADTSMGAFGAAYAADTLLPASPEVARALVAEAIAGMSADDYLDTLAAILTADVSALLPSIAAPALVLTGQEDRRAPVEAGRRLSEDLPQGSFEVMPGAGHLALLDQPASFNRRLLDFFTQAR</sequence>
<feature type="domain" description="AB hydrolase-1" evidence="2">
    <location>
        <begin position="22"/>
        <end position="244"/>
    </location>
</feature>
<dbReference type="OrthoDB" id="9793083at2"/>
<evidence type="ECO:0000313" key="3">
    <source>
        <dbReference type="EMBL" id="RLP77607.1"/>
    </source>
</evidence>
<dbReference type="Pfam" id="PF00561">
    <property type="entry name" value="Abhydrolase_1"/>
    <property type="match status" value="1"/>
</dbReference>
<dbReference type="InterPro" id="IPR050266">
    <property type="entry name" value="AB_hydrolase_sf"/>
</dbReference>
<accession>A0A3L7ABL0</accession>
<organism evidence="3 4">
    <name type="scientific">Xanthobacter tagetidis</name>
    <dbReference type="NCBI Taxonomy" id="60216"/>
    <lineage>
        <taxon>Bacteria</taxon>
        <taxon>Pseudomonadati</taxon>
        <taxon>Pseudomonadota</taxon>
        <taxon>Alphaproteobacteria</taxon>
        <taxon>Hyphomicrobiales</taxon>
        <taxon>Xanthobacteraceae</taxon>
        <taxon>Xanthobacter</taxon>
    </lineage>
</organism>
<dbReference type="GO" id="GO:0016787">
    <property type="term" value="F:hydrolase activity"/>
    <property type="evidence" value="ECO:0007669"/>
    <property type="project" value="UniProtKB-KW"/>
</dbReference>